<organism evidence="1 2">
    <name type="scientific">Mongoliibacter ruber</name>
    <dbReference type="NCBI Taxonomy" id="1750599"/>
    <lineage>
        <taxon>Bacteria</taxon>
        <taxon>Pseudomonadati</taxon>
        <taxon>Bacteroidota</taxon>
        <taxon>Cytophagia</taxon>
        <taxon>Cytophagales</taxon>
        <taxon>Cyclobacteriaceae</taxon>
        <taxon>Mongoliibacter</taxon>
    </lineage>
</organism>
<dbReference type="Proteomes" id="UP000238157">
    <property type="component" value="Unassembled WGS sequence"/>
</dbReference>
<dbReference type="AlphaFoldDB" id="A0A2T0WNA0"/>
<dbReference type="RefSeq" id="WP_146131407.1">
    <property type="nucleotide sequence ID" value="NZ_PVTR01000005.1"/>
</dbReference>
<proteinExistence type="predicted"/>
<evidence type="ECO:0000313" key="2">
    <source>
        <dbReference type="Proteomes" id="UP000238157"/>
    </source>
</evidence>
<dbReference type="EMBL" id="PVTR01000005">
    <property type="protein sequence ID" value="PRY88183.1"/>
    <property type="molecule type" value="Genomic_DNA"/>
</dbReference>
<accession>A0A2T0WNA0</accession>
<name>A0A2T0WNA0_9BACT</name>
<dbReference type="OrthoDB" id="832794at2"/>
<protein>
    <submittedName>
        <fullName evidence="1">Uncharacterized protein</fullName>
    </submittedName>
</protein>
<gene>
    <name evidence="1" type="ORF">CLW00_105305</name>
</gene>
<evidence type="ECO:0000313" key="1">
    <source>
        <dbReference type="EMBL" id="PRY88183.1"/>
    </source>
</evidence>
<reference evidence="1 2" key="1">
    <citation type="submission" date="2018-03" db="EMBL/GenBank/DDBJ databases">
        <title>Genomic Encyclopedia of Archaeal and Bacterial Type Strains, Phase II (KMG-II): from individual species to whole genera.</title>
        <authorList>
            <person name="Goeker M."/>
        </authorList>
    </citation>
    <scope>NUCLEOTIDE SEQUENCE [LARGE SCALE GENOMIC DNA]</scope>
    <source>
        <strain evidence="1 2">DSM 27929</strain>
    </source>
</reference>
<keyword evidence="2" id="KW-1185">Reference proteome</keyword>
<sequence>MKNLSLYFALLFCLFFFDTYGQSRIKLEMYTGPQYGYQKLLNDPEPSLDFNGLVANHIGLGILYGIGNDWQLSLQSELTGIAFNYTGFIDFPEERVYRNFDVRGGNLWNHRLGLRKNWEKGNHAFFVQPSIGLTLQRYSEINERDSISSIQFFTYKTAVVSNASLEAGVKFYTKTKNYFSIGVRHQQGLGVLGVNQFRWMQFTPTPELQRRGSYTGLVLGYGIDFKGRSADEIASWRLGREERKRERRDAAWGDGAYVMVSGLLRFRSSTEKQQNLEFSHISGGNEFLGGYTFGALSVESGYGRLNAYTNAVIGDGALNIHTPTDYTVNVIPLRIRYHRNIGDKNRLRVGVSGATFYTLSTHGSLWYRGVTESIGPLQYSLSSSPLEQNSKGKVFFNAGVFTEVPVFNSSMLTFNLSRNFGSPEVGKVNIIGEVNGEPVNFDASGSLNGWMWEFGYKLPLNRIFR</sequence>
<comment type="caution">
    <text evidence="1">The sequence shown here is derived from an EMBL/GenBank/DDBJ whole genome shotgun (WGS) entry which is preliminary data.</text>
</comment>